<name>A0AA39MNU0_9AGAR</name>
<evidence type="ECO:0000256" key="1">
    <source>
        <dbReference type="SAM" id="MobiDB-lite"/>
    </source>
</evidence>
<evidence type="ECO:0000313" key="2">
    <source>
        <dbReference type="EMBL" id="KAK0440793.1"/>
    </source>
</evidence>
<dbReference type="AlphaFoldDB" id="A0AA39MNU0"/>
<keyword evidence="3" id="KW-1185">Reference proteome</keyword>
<feature type="compositionally biased region" description="Polar residues" evidence="1">
    <location>
        <begin position="87"/>
        <end position="97"/>
    </location>
</feature>
<feature type="compositionally biased region" description="Low complexity" evidence="1">
    <location>
        <begin position="69"/>
        <end position="82"/>
    </location>
</feature>
<accession>A0AA39MNU0</accession>
<organism evidence="2 3">
    <name type="scientific">Armillaria borealis</name>
    <dbReference type="NCBI Taxonomy" id="47425"/>
    <lineage>
        <taxon>Eukaryota</taxon>
        <taxon>Fungi</taxon>
        <taxon>Dikarya</taxon>
        <taxon>Basidiomycota</taxon>
        <taxon>Agaricomycotina</taxon>
        <taxon>Agaricomycetes</taxon>
        <taxon>Agaricomycetidae</taxon>
        <taxon>Agaricales</taxon>
        <taxon>Marasmiineae</taxon>
        <taxon>Physalacriaceae</taxon>
        <taxon>Armillaria</taxon>
    </lineage>
</organism>
<dbReference type="EMBL" id="JAUEPT010000032">
    <property type="protein sequence ID" value="KAK0440793.1"/>
    <property type="molecule type" value="Genomic_DNA"/>
</dbReference>
<protein>
    <submittedName>
        <fullName evidence="2">Uncharacterized protein</fullName>
    </submittedName>
</protein>
<dbReference type="Proteomes" id="UP001175226">
    <property type="component" value="Unassembled WGS sequence"/>
</dbReference>
<evidence type="ECO:0000313" key="3">
    <source>
        <dbReference type="Proteomes" id="UP001175226"/>
    </source>
</evidence>
<reference evidence="2" key="1">
    <citation type="submission" date="2023-06" db="EMBL/GenBank/DDBJ databases">
        <authorList>
            <consortium name="Lawrence Berkeley National Laboratory"/>
            <person name="Ahrendt S."/>
            <person name="Sahu N."/>
            <person name="Indic B."/>
            <person name="Wong-Bajracharya J."/>
            <person name="Merenyi Z."/>
            <person name="Ke H.-M."/>
            <person name="Monk M."/>
            <person name="Kocsube S."/>
            <person name="Drula E."/>
            <person name="Lipzen A."/>
            <person name="Balint B."/>
            <person name="Henrissat B."/>
            <person name="Andreopoulos B."/>
            <person name="Martin F.M."/>
            <person name="Harder C.B."/>
            <person name="Rigling D."/>
            <person name="Ford K.L."/>
            <person name="Foster G.D."/>
            <person name="Pangilinan J."/>
            <person name="Papanicolaou A."/>
            <person name="Barry K."/>
            <person name="LaButti K."/>
            <person name="Viragh M."/>
            <person name="Koriabine M."/>
            <person name="Yan M."/>
            <person name="Riley R."/>
            <person name="Champramary S."/>
            <person name="Plett K.L."/>
            <person name="Tsai I.J."/>
            <person name="Slot J."/>
            <person name="Sipos G."/>
            <person name="Plett J."/>
            <person name="Nagy L.G."/>
            <person name="Grigoriev I.V."/>
        </authorList>
    </citation>
    <scope>NUCLEOTIDE SEQUENCE</scope>
    <source>
        <strain evidence="2">FPL87.14</strain>
    </source>
</reference>
<sequence length="203" mass="22479">MVKLSSKDFDKKKDEVTANPNAHRCVVYEDEDSNFKLCKRFLVVQDSFTSPTPPPTQEKTAIEPSLSAGFRRSSTGSTSFGRPHLTGRTSVASVSREQQGRPATMRSMIAQLVVLDYDTLPESMLPIIRAITSNQITDADLTFRLGVDTSVSQHLPLLDQVSTLIIMTRILHYVCSPDGNGWNIVVLRNVSPGGFWDSEPHLT</sequence>
<gene>
    <name evidence="2" type="ORF">EV421DRAFT_763992</name>
</gene>
<proteinExistence type="predicted"/>
<feature type="region of interest" description="Disordered" evidence="1">
    <location>
        <begin position="48"/>
        <end position="100"/>
    </location>
</feature>
<comment type="caution">
    <text evidence="2">The sequence shown here is derived from an EMBL/GenBank/DDBJ whole genome shotgun (WGS) entry which is preliminary data.</text>
</comment>